<dbReference type="PROSITE" id="PS50006">
    <property type="entry name" value="FHA_DOMAIN"/>
    <property type="match status" value="1"/>
</dbReference>
<evidence type="ECO:0000256" key="2">
    <source>
        <dbReference type="ARBA" id="ARBA00023015"/>
    </source>
</evidence>
<comment type="subcellular location">
    <subcellularLocation>
        <location evidence="1 6">Nucleus</location>
    </subcellularLocation>
</comment>
<feature type="compositionally biased region" description="Low complexity" evidence="7">
    <location>
        <begin position="517"/>
        <end position="535"/>
    </location>
</feature>
<dbReference type="GO" id="GO:0000981">
    <property type="term" value="F:DNA-binding transcription factor activity, RNA polymerase II-specific"/>
    <property type="evidence" value="ECO:0007669"/>
    <property type="project" value="TreeGrafter"/>
</dbReference>
<dbReference type="InterPro" id="IPR018122">
    <property type="entry name" value="TF_fork_head_CS_1"/>
</dbReference>
<dbReference type="PANTHER" id="PTHR45881:SF1">
    <property type="entry name" value="FORK HEAD PROTEIN HOMOLOG 2"/>
    <property type="match status" value="1"/>
</dbReference>
<dbReference type="InterPro" id="IPR030456">
    <property type="entry name" value="TF_fork_head_CS_2"/>
</dbReference>
<feature type="compositionally biased region" description="Basic residues" evidence="7">
    <location>
        <begin position="1"/>
        <end position="11"/>
    </location>
</feature>
<dbReference type="GO" id="GO:0000978">
    <property type="term" value="F:RNA polymerase II cis-regulatory region sequence-specific DNA binding"/>
    <property type="evidence" value="ECO:0007669"/>
    <property type="project" value="TreeGrafter"/>
</dbReference>
<dbReference type="Gene3D" id="2.60.200.20">
    <property type="match status" value="1"/>
</dbReference>
<gene>
    <name evidence="10" type="ORF">N7539_001585</name>
</gene>
<feature type="compositionally biased region" description="Polar residues" evidence="7">
    <location>
        <begin position="302"/>
        <end position="313"/>
    </location>
</feature>
<dbReference type="RefSeq" id="XP_056793219.1">
    <property type="nucleotide sequence ID" value="XM_056931188.1"/>
</dbReference>
<evidence type="ECO:0000256" key="1">
    <source>
        <dbReference type="ARBA" id="ARBA00004123"/>
    </source>
</evidence>
<dbReference type="AlphaFoldDB" id="A0A9W9XH85"/>
<feature type="region of interest" description="Disordered" evidence="7">
    <location>
        <begin position="420"/>
        <end position="586"/>
    </location>
</feature>
<dbReference type="EMBL" id="JAPWDQ010000002">
    <property type="protein sequence ID" value="KAJ5492839.1"/>
    <property type="molecule type" value="Genomic_DNA"/>
</dbReference>
<proteinExistence type="predicted"/>
<feature type="domain" description="FHA" evidence="8">
    <location>
        <begin position="126"/>
        <end position="199"/>
    </location>
</feature>
<dbReference type="InterPro" id="IPR001766">
    <property type="entry name" value="Fork_head_dom"/>
</dbReference>
<evidence type="ECO:0000256" key="3">
    <source>
        <dbReference type="ARBA" id="ARBA00023125"/>
    </source>
</evidence>
<dbReference type="SUPFAM" id="SSF49879">
    <property type="entry name" value="SMAD/FHA domain"/>
    <property type="match status" value="1"/>
</dbReference>
<comment type="caution">
    <text evidence="10">The sequence shown here is derived from an EMBL/GenBank/DDBJ whole genome shotgun (WGS) entry which is preliminary data.</text>
</comment>
<dbReference type="InterPro" id="IPR036388">
    <property type="entry name" value="WH-like_DNA-bd_sf"/>
</dbReference>
<dbReference type="FunFam" id="1.10.10.10:FF:000030">
    <property type="entry name" value="Forkhead box protein K2"/>
    <property type="match status" value="1"/>
</dbReference>
<dbReference type="Gene3D" id="1.10.10.10">
    <property type="entry name" value="Winged helix-like DNA-binding domain superfamily/Winged helix DNA-binding domain"/>
    <property type="match status" value="1"/>
</dbReference>
<keyword evidence="3 6" id="KW-0238">DNA-binding</keyword>
<dbReference type="PROSITE" id="PS00658">
    <property type="entry name" value="FORK_HEAD_2"/>
    <property type="match status" value="1"/>
</dbReference>
<dbReference type="InterPro" id="IPR000253">
    <property type="entry name" value="FHA_dom"/>
</dbReference>
<keyword evidence="2" id="KW-0805">Transcription regulation</keyword>
<dbReference type="GO" id="GO:0005634">
    <property type="term" value="C:nucleus"/>
    <property type="evidence" value="ECO:0007669"/>
    <property type="project" value="UniProtKB-SubCell"/>
</dbReference>
<reference evidence="10" key="2">
    <citation type="journal article" date="2023" name="IMA Fungus">
        <title>Comparative genomic study of the Penicillium genus elucidates a diverse pangenome and 15 lateral gene transfer events.</title>
        <authorList>
            <person name="Petersen C."/>
            <person name="Sorensen T."/>
            <person name="Nielsen M.R."/>
            <person name="Sondergaard T.E."/>
            <person name="Sorensen J.L."/>
            <person name="Fitzpatrick D.A."/>
            <person name="Frisvad J.C."/>
            <person name="Nielsen K.L."/>
        </authorList>
    </citation>
    <scope>NUCLEOTIDE SEQUENCE</scope>
    <source>
        <strain evidence="10">IBT 30728</strain>
    </source>
</reference>
<name>A0A9W9XH85_9EURO</name>
<evidence type="ECO:0008006" key="12">
    <source>
        <dbReference type="Google" id="ProtNLM"/>
    </source>
</evidence>
<dbReference type="InterPro" id="IPR036390">
    <property type="entry name" value="WH_DNA-bd_sf"/>
</dbReference>
<dbReference type="SUPFAM" id="SSF46785">
    <property type="entry name" value="Winged helix' DNA-binding domain"/>
    <property type="match status" value="1"/>
</dbReference>
<evidence type="ECO:0000259" key="8">
    <source>
        <dbReference type="PROSITE" id="PS50006"/>
    </source>
</evidence>
<evidence type="ECO:0000259" key="9">
    <source>
        <dbReference type="PROSITE" id="PS50039"/>
    </source>
</evidence>
<feature type="compositionally biased region" description="Basic and acidic residues" evidence="7">
    <location>
        <begin position="489"/>
        <end position="510"/>
    </location>
</feature>
<evidence type="ECO:0000256" key="7">
    <source>
        <dbReference type="SAM" id="MobiDB-lite"/>
    </source>
</evidence>
<dbReference type="CDD" id="cd20024">
    <property type="entry name" value="FH_FOXJ2-like"/>
    <property type="match status" value="1"/>
</dbReference>
<feature type="domain" description="Fork-head" evidence="9">
    <location>
        <begin position="337"/>
        <end position="428"/>
    </location>
</feature>
<sequence>MPLTNRRRARRKEIQLQETSDVEAPDSSPSRPSAKKRKIDRRASPSRPAIKNESADEAEEDSGPEQDPPTQQDLVDLVISYLNVPREELRVSRDHSNTKTENKQSIQAYAKIAGRNWTYYVKTLHVNIGREPDREQRSTEQSSPVTIAARALPEVHVDVGPSKFVSRLHAEIFYDGEETPAWHIRVNGRNGVRLNNMTLKRGADAILHCGDIIEVANCQMMFVTPGDEANIHPSFVERAQRIASGQEPDPATQGWETSQPAHLSASQATEPARPSSSGGPSLAPAPQFLKRQVTPPPRSPDTAGQRTAKQSPLYNRGMMMESTEEIDYSKDSAKDLKPPYSYANLIAQAIFSSEEEKLTLNSIYNWIMDRYAFYRHSQSGWQNSIRHNLSLNKAFQKVPRRTDEPGKGMKWQIAAEHREEYRKKQMRKGTQSSAPSSPATREPPSSARGNHVAQLDTSFSATSKKSPPISSPGFSSFPVAPVEAYTPERGSRGGRGSDHPLRHMNPRDYEEPSPLPARTHSSAQAASSRRVQTSSNNLSRAYGLSDNVAGSPPVLSSSYYDEGPSSMITPAPQRQQPRLPPPSTAQIPSKFMPMSSPAQFWKFADIGSTPARPVPDMSPLKGEPEERLIAGFPSSSPPPNMISPSKPAVVNGLGPSRKLPPLQADGTIKEERLQEEEEDDSGGFDLARGFQPIGSYHRQLSNAARATAT</sequence>
<evidence type="ECO:0000313" key="11">
    <source>
        <dbReference type="Proteomes" id="UP001148312"/>
    </source>
</evidence>
<evidence type="ECO:0000313" key="10">
    <source>
        <dbReference type="EMBL" id="KAJ5492839.1"/>
    </source>
</evidence>
<dbReference type="Pfam" id="PF00250">
    <property type="entry name" value="Forkhead"/>
    <property type="match status" value="1"/>
</dbReference>
<protein>
    <recommendedName>
        <fullName evidence="12">Forkhead transcription factor Fkh1/2</fullName>
    </recommendedName>
</protein>
<evidence type="ECO:0000256" key="5">
    <source>
        <dbReference type="ARBA" id="ARBA00023242"/>
    </source>
</evidence>
<feature type="region of interest" description="Disordered" evidence="7">
    <location>
        <begin position="243"/>
        <end position="318"/>
    </location>
</feature>
<feature type="region of interest" description="Disordered" evidence="7">
    <location>
        <begin position="628"/>
        <end position="690"/>
    </location>
</feature>
<dbReference type="PROSITE" id="PS00657">
    <property type="entry name" value="FORK_HEAD_1"/>
    <property type="match status" value="1"/>
</dbReference>
<feature type="compositionally biased region" description="Low complexity" evidence="7">
    <location>
        <begin position="463"/>
        <end position="478"/>
    </location>
</feature>
<keyword evidence="5 6" id="KW-0539">Nucleus</keyword>
<dbReference type="Pfam" id="PF00498">
    <property type="entry name" value="FHA"/>
    <property type="match status" value="1"/>
</dbReference>
<feature type="DNA-binding region" description="Fork-head" evidence="6">
    <location>
        <begin position="337"/>
        <end position="428"/>
    </location>
</feature>
<feature type="compositionally biased region" description="Acidic residues" evidence="7">
    <location>
        <begin position="673"/>
        <end position="682"/>
    </location>
</feature>
<dbReference type="GO" id="GO:0045893">
    <property type="term" value="P:positive regulation of DNA-templated transcription"/>
    <property type="evidence" value="ECO:0007669"/>
    <property type="project" value="UniProtKB-ARBA"/>
</dbReference>
<evidence type="ECO:0000256" key="6">
    <source>
        <dbReference type="PROSITE-ProRule" id="PRU00089"/>
    </source>
</evidence>
<dbReference type="GeneID" id="81621437"/>
<dbReference type="Proteomes" id="UP001148312">
    <property type="component" value="Unassembled WGS sequence"/>
</dbReference>
<dbReference type="PROSITE" id="PS50039">
    <property type="entry name" value="FORK_HEAD_3"/>
    <property type="match status" value="1"/>
</dbReference>
<dbReference type="CDD" id="cd22701">
    <property type="entry name" value="FHA_FKH1-like"/>
    <property type="match status" value="1"/>
</dbReference>
<feature type="compositionally biased region" description="Low complexity" evidence="7">
    <location>
        <begin position="271"/>
        <end position="286"/>
    </location>
</feature>
<feature type="compositionally biased region" description="Polar residues" evidence="7">
    <location>
        <begin position="428"/>
        <end position="439"/>
    </location>
</feature>
<dbReference type="PANTHER" id="PTHR45881">
    <property type="entry name" value="CHECKPOINT SUPPRESSOR 1-LIKE, ISOFORM A-RELATED"/>
    <property type="match status" value="1"/>
</dbReference>
<organism evidence="10 11">
    <name type="scientific">Penicillium diatomitis</name>
    <dbReference type="NCBI Taxonomy" id="2819901"/>
    <lineage>
        <taxon>Eukaryota</taxon>
        <taxon>Fungi</taxon>
        <taxon>Dikarya</taxon>
        <taxon>Ascomycota</taxon>
        <taxon>Pezizomycotina</taxon>
        <taxon>Eurotiomycetes</taxon>
        <taxon>Eurotiomycetidae</taxon>
        <taxon>Eurotiales</taxon>
        <taxon>Aspergillaceae</taxon>
        <taxon>Penicillium</taxon>
    </lineage>
</organism>
<dbReference type="FunFam" id="2.60.200.20:FF:000039">
    <property type="entry name" value="Forkhead transcription factor Fkh1/2"/>
    <property type="match status" value="1"/>
</dbReference>
<dbReference type="SMART" id="SM00339">
    <property type="entry name" value="FH"/>
    <property type="match status" value="1"/>
</dbReference>
<evidence type="ECO:0000256" key="4">
    <source>
        <dbReference type="ARBA" id="ARBA00023163"/>
    </source>
</evidence>
<reference evidence="10" key="1">
    <citation type="submission" date="2022-12" db="EMBL/GenBank/DDBJ databases">
        <authorList>
            <person name="Petersen C."/>
        </authorList>
    </citation>
    <scope>NUCLEOTIDE SEQUENCE</scope>
    <source>
        <strain evidence="10">IBT 30728</strain>
    </source>
</reference>
<feature type="region of interest" description="Disordered" evidence="7">
    <location>
        <begin position="1"/>
        <end position="72"/>
    </location>
</feature>
<dbReference type="InterPro" id="IPR008984">
    <property type="entry name" value="SMAD_FHA_dom_sf"/>
</dbReference>
<feature type="compositionally biased region" description="Polar residues" evidence="7">
    <location>
        <begin position="254"/>
        <end position="269"/>
    </location>
</feature>
<feature type="compositionally biased region" description="Acidic residues" evidence="7">
    <location>
        <begin position="55"/>
        <end position="64"/>
    </location>
</feature>
<dbReference type="PRINTS" id="PR00053">
    <property type="entry name" value="FORKHEAD"/>
</dbReference>
<keyword evidence="4" id="KW-0804">Transcription</keyword>
<keyword evidence="11" id="KW-1185">Reference proteome</keyword>
<accession>A0A9W9XH85</accession>